<gene>
    <name evidence="1" type="ORF">AVDCRST_MAG47-2350</name>
</gene>
<protein>
    <recommendedName>
        <fullName evidence="2">Pyridoxamine 5'-phosphate oxidase putative domain-containing protein</fullName>
    </recommendedName>
</protein>
<evidence type="ECO:0008006" key="2">
    <source>
        <dbReference type="Google" id="ProtNLM"/>
    </source>
</evidence>
<dbReference type="AlphaFoldDB" id="A0A6J4NI29"/>
<evidence type="ECO:0000313" key="1">
    <source>
        <dbReference type="EMBL" id="CAA9383524.1"/>
    </source>
</evidence>
<dbReference type="SUPFAM" id="SSF50475">
    <property type="entry name" value="FMN-binding split barrel"/>
    <property type="match status" value="1"/>
</dbReference>
<organism evidence="1">
    <name type="scientific">uncultured Nocardioidaceae bacterium</name>
    <dbReference type="NCBI Taxonomy" id="253824"/>
    <lineage>
        <taxon>Bacteria</taxon>
        <taxon>Bacillati</taxon>
        <taxon>Actinomycetota</taxon>
        <taxon>Actinomycetes</taxon>
        <taxon>Propionibacteriales</taxon>
        <taxon>Nocardioidaceae</taxon>
        <taxon>environmental samples</taxon>
    </lineage>
</organism>
<accession>A0A6J4NI29</accession>
<sequence length="144" mass="15290">MPVTSSPELVLALVAESAKKSRVCWLTLSGGDASATGPSRPPRLVWHAWYDGALVVLSGEDQRLPGLDSATTAEVVMRSKDTGARLLGWTGTVEVVDPDDERWEAHAAALLAVRLNLPDPAAALDAWRADATVVRIVPADAAQR</sequence>
<dbReference type="EMBL" id="CADCUK010000157">
    <property type="protein sequence ID" value="CAA9383524.1"/>
    <property type="molecule type" value="Genomic_DNA"/>
</dbReference>
<reference evidence="1" key="1">
    <citation type="submission" date="2020-02" db="EMBL/GenBank/DDBJ databases">
        <authorList>
            <person name="Meier V. D."/>
        </authorList>
    </citation>
    <scope>NUCLEOTIDE SEQUENCE</scope>
    <source>
        <strain evidence="1">AVDCRST_MAG47</strain>
    </source>
</reference>
<dbReference type="InterPro" id="IPR012349">
    <property type="entry name" value="Split_barrel_FMN-bd"/>
</dbReference>
<dbReference type="Gene3D" id="2.30.110.10">
    <property type="entry name" value="Electron Transport, Fmn-binding Protein, Chain A"/>
    <property type="match status" value="1"/>
</dbReference>
<proteinExistence type="predicted"/>
<name>A0A6J4NI29_9ACTN</name>